<feature type="domain" description="FHA" evidence="2">
    <location>
        <begin position="247"/>
        <end position="310"/>
    </location>
</feature>
<dbReference type="OrthoDB" id="444265at2759"/>
<organism evidence="3 4">
    <name type="scientific">Aspergillus sclerotialis</name>
    <dbReference type="NCBI Taxonomy" id="2070753"/>
    <lineage>
        <taxon>Eukaryota</taxon>
        <taxon>Fungi</taxon>
        <taxon>Dikarya</taxon>
        <taxon>Ascomycota</taxon>
        <taxon>Pezizomycotina</taxon>
        <taxon>Eurotiomycetes</taxon>
        <taxon>Eurotiomycetidae</taxon>
        <taxon>Eurotiales</taxon>
        <taxon>Aspergillaceae</taxon>
        <taxon>Aspergillus</taxon>
        <taxon>Aspergillus subgen. Polypaecilum</taxon>
    </lineage>
</organism>
<sequence length="342" mass="40522">MADLHDDRRRRLSPSVSPDCDRHRRTRDEDYDRPRRRDDHRSSYKDSPREHSHSPSRRSHRREREHRRRERRDRSDSPDEDRRRRHRYPSEDRDRDRDRHYRHRRRHRDRNEYDEKDRPSRRHRSRGISESRSPRRRHSRSPSSSQALQRSKRPLPSQADAYTSSEVSKREKGSPATPAEKEKPNFAPTGRLAAESNTVTVNGNSVVLKYHEPPEARKPPAKEPWRLYVFKGDDMLEVVELGERSCWLVGREHLVVDFPLDHPSCSKQHAALQFRFIEKRNEFGDRIGKVKPYIIDLESANGTSVNMEPIPAGRFVEVMDKDVIRFGLSTREYVLMLPPPGS</sequence>
<dbReference type="AlphaFoldDB" id="A0A3A2ZT25"/>
<dbReference type="EMBL" id="MVGC01000335">
    <property type="protein sequence ID" value="RJE20141.1"/>
    <property type="molecule type" value="Genomic_DNA"/>
</dbReference>
<feature type="compositionally biased region" description="Basic and acidic residues" evidence="1">
    <location>
        <begin position="72"/>
        <end position="99"/>
    </location>
</feature>
<feature type="compositionally biased region" description="Basic residues" evidence="1">
    <location>
        <begin position="54"/>
        <end position="71"/>
    </location>
</feature>
<dbReference type="Proteomes" id="UP000266188">
    <property type="component" value="Unassembled WGS sequence"/>
</dbReference>
<gene>
    <name evidence="3" type="ORF">PHISCL_07524</name>
</gene>
<dbReference type="PANTHER" id="PTHR23308">
    <property type="entry name" value="NUCLEAR INHIBITOR OF PROTEIN PHOSPHATASE-1"/>
    <property type="match status" value="1"/>
</dbReference>
<dbReference type="FunFam" id="2.60.200.20:FF:000038">
    <property type="entry name" value="FHA domain-containing protein SNIP1"/>
    <property type="match status" value="1"/>
</dbReference>
<name>A0A3A2ZT25_9EURO</name>
<dbReference type="STRING" id="2070753.A0A3A2ZT25"/>
<dbReference type="SMART" id="SM00240">
    <property type="entry name" value="FHA"/>
    <property type="match status" value="1"/>
</dbReference>
<reference evidence="4" key="1">
    <citation type="submission" date="2017-02" db="EMBL/GenBank/DDBJ databases">
        <authorList>
            <person name="Tafer H."/>
            <person name="Lopandic K."/>
        </authorList>
    </citation>
    <scope>NUCLEOTIDE SEQUENCE [LARGE SCALE GENOMIC DNA]</scope>
    <source>
        <strain evidence="4">CBS 366.77</strain>
    </source>
</reference>
<evidence type="ECO:0000256" key="1">
    <source>
        <dbReference type="SAM" id="MobiDB-lite"/>
    </source>
</evidence>
<dbReference type="PROSITE" id="PS50006">
    <property type="entry name" value="FHA_DOMAIN"/>
    <property type="match status" value="1"/>
</dbReference>
<keyword evidence="4" id="KW-1185">Reference proteome</keyword>
<dbReference type="SUPFAM" id="SSF49879">
    <property type="entry name" value="SMAD/FHA domain"/>
    <property type="match status" value="1"/>
</dbReference>
<protein>
    <submittedName>
        <fullName evidence="3">FHA domain protein SNIP1</fullName>
    </submittedName>
</protein>
<dbReference type="InterPro" id="IPR008984">
    <property type="entry name" value="SMAD_FHA_dom_sf"/>
</dbReference>
<dbReference type="Gene3D" id="2.60.200.20">
    <property type="match status" value="1"/>
</dbReference>
<dbReference type="Pfam" id="PF00498">
    <property type="entry name" value="FHA"/>
    <property type="match status" value="1"/>
</dbReference>
<accession>A0A3A2ZT25</accession>
<proteinExistence type="predicted"/>
<feature type="compositionally biased region" description="Basic and acidic residues" evidence="1">
    <location>
        <begin position="167"/>
        <end position="184"/>
    </location>
</feature>
<dbReference type="InterPro" id="IPR050923">
    <property type="entry name" value="Cell_Proc_Reg/RNA_Proc"/>
</dbReference>
<comment type="caution">
    <text evidence="3">The sequence shown here is derived from an EMBL/GenBank/DDBJ whole genome shotgun (WGS) entry which is preliminary data.</text>
</comment>
<dbReference type="InterPro" id="IPR000253">
    <property type="entry name" value="FHA_dom"/>
</dbReference>
<evidence type="ECO:0000313" key="3">
    <source>
        <dbReference type="EMBL" id="RJE20141.1"/>
    </source>
</evidence>
<feature type="compositionally biased region" description="Basic and acidic residues" evidence="1">
    <location>
        <begin position="109"/>
        <end position="118"/>
    </location>
</feature>
<evidence type="ECO:0000313" key="4">
    <source>
        <dbReference type="Proteomes" id="UP000266188"/>
    </source>
</evidence>
<feature type="region of interest" description="Disordered" evidence="1">
    <location>
        <begin position="1"/>
        <end position="198"/>
    </location>
</feature>
<evidence type="ECO:0000259" key="2">
    <source>
        <dbReference type="PROSITE" id="PS50006"/>
    </source>
</evidence>
<feature type="compositionally biased region" description="Basic and acidic residues" evidence="1">
    <location>
        <begin position="19"/>
        <end position="53"/>
    </location>
</feature>